<dbReference type="OrthoDB" id="2160638at2759"/>
<proteinExistence type="inferred from homology"/>
<dbReference type="AlphaFoldDB" id="A0A9W7CJH0"/>
<accession>A0A9W7CJH0</accession>
<keyword evidence="3" id="KW-0378">Hydrolase</keyword>
<evidence type="ECO:0000256" key="4">
    <source>
        <dbReference type="SAM" id="MobiDB-lite"/>
    </source>
</evidence>
<dbReference type="PRINTS" id="PR00843">
    <property type="entry name" value="GLHYDRLASE30"/>
</dbReference>
<dbReference type="InterPro" id="IPR033453">
    <property type="entry name" value="Glyco_hydro_30_TIM-barrel"/>
</dbReference>
<protein>
    <recommendedName>
        <fullName evidence="5">Glycosyl hydrolase family 30 TIM-barrel domain-containing protein</fullName>
    </recommendedName>
</protein>
<sequence length="739" mass="81175">MSSPKPANEASTLLPSVTPPPTTPRSPSLRFLLIPLFLILAAALTRLPSLLPSSSTTNGPANGPSICATSIFSTFSQNPITVTTTTRSKLSTPWSTLTLLPPLCPSTLPSSKLTHDPETTFQRILGFGGAFTESAALNYMSLSEEGREDIVDLLFGKDGLGYNLGRTHINSCDFSTDSYSFSSTPNDFNLTSFDTNLTHDQKDMIPFMLEAGRVLKEDWGEELKIIASPWSPPKWMKKRVDNKPRSMLGSTPETCLRSGSEYAESWALYFSKFLTGYKNIGINLFAITIQNEPEFAAPWEACSYTPETELEFLNNHLGPRIKSDHPEVKILGFDHNKDHILTWSETLNSSPYLDGIGYHWYAGGMDRLLDGAQGTANLNGVSLGEGRFFLGTEACHCPSTSYSGGDLKVGWSRAERNVHAILADLRAGSVGSIEWNLVLDKIGGPNHLGNVCDAPILSLPDKSTSPPISLPTPYALPPFEILLPSPSEPVGDTWSPSTQISHGSLPSVLKNGVLTQPMYWTTGHISRFLRSGSKPIKSLIEGRNIFKKKGGNDLARVGVEVTFWPCEGSERQDFFLEDYEIKVKSENGFVCVGNDNDPGFRGLLLTKCDSDLIENQVSESGKFKIEKGRIFSVDGERCLGFMELKNGGNAGGIRGGSQLAIFEDFEKCSNFNLYNSEFHYEELDVCLTTGWPLLQAGSFLDADENLVTILLNEGEEIVRVEIEGIRFEVEEHSVKTIKF</sequence>
<comment type="similarity">
    <text evidence="1">Belongs to the glycosyl hydrolase 30 family.</text>
</comment>
<dbReference type="GO" id="GO:0004348">
    <property type="term" value="F:glucosylceramidase activity"/>
    <property type="evidence" value="ECO:0007669"/>
    <property type="project" value="InterPro"/>
</dbReference>
<evidence type="ECO:0000259" key="5">
    <source>
        <dbReference type="Pfam" id="PF02055"/>
    </source>
</evidence>
<keyword evidence="7" id="KW-1185">Reference proteome</keyword>
<dbReference type="EMBL" id="BRXW01000111">
    <property type="protein sequence ID" value="GMI07311.1"/>
    <property type="molecule type" value="Genomic_DNA"/>
</dbReference>
<organism evidence="6 7">
    <name type="scientific">Triparma laevis f. longispina</name>
    <dbReference type="NCBI Taxonomy" id="1714387"/>
    <lineage>
        <taxon>Eukaryota</taxon>
        <taxon>Sar</taxon>
        <taxon>Stramenopiles</taxon>
        <taxon>Ochrophyta</taxon>
        <taxon>Bolidophyceae</taxon>
        <taxon>Parmales</taxon>
        <taxon>Triparmaceae</taxon>
        <taxon>Triparma</taxon>
    </lineage>
</organism>
<reference evidence="7" key="1">
    <citation type="journal article" date="2023" name="Commun. Biol.">
        <title>Genome analysis of Parmales, the sister group of diatoms, reveals the evolutionary specialization of diatoms from phago-mixotrophs to photoautotrophs.</title>
        <authorList>
            <person name="Ban H."/>
            <person name="Sato S."/>
            <person name="Yoshikawa S."/>
            <person name="Yamada K."/>
            <person name="Nakamura Y."/>
            <person name="Ichinomiya M."/>
            <person name="Sato N."/>
            <person name="Blanc-Mathieu R."/>
            <person name="Endo H."/>
            <person name="Kuwata A."/>
            <person name="Ogata H."/>
        </authorList>
    </citation>
    <scope>NUCLEOTIDE SEQUENCE [LARGE SCALE GENOMIC DNA]</scope>
    <source>
        <strain evidence="7">NIES 3700</strain>
    </source>
</reference>
<evidence type="ECO:0000256" key="3">
    <source>
        <dbReference type="ARBA" id="ARBA00022801"/>
    </source>
</evidence>
<dbReference type="Pfam" id="PF02055">
    <property type="entry name" value="Glyco_hydro_30"/>
    <property type="match status" value="1"/>
</dbReference>
<gene>
    <name evidence="6" type="ORF">TrLO_g7519</name>
</gene>
<keyword evidence="2" id="KW-0732">Signal</keyword>
<dbReference type="InterPro" id="IPR017853">
    <property type="entry name" value="GH"/>
</dbReference>
<dbReference type="GO" id="GO:0016020">
    <property type="term" value="C:membrane"/>
    <property type="evidence" value="ECO:0007669"/>
    <property type="project" value="GOC"/>
</dbReference>
<evidence type="ECO:0000313" key="7">
    <source>
        <dbReference type="Proteomes" id="UP001165122"/>
    </source>
</evidence>
<evidence type="ECO:0000256" key="2">
    <source>
        <dbReference type="ARBA" id="ARBA00022729"/>
    </source>
</evidence>
<dbReference type="InterPro" id="IPR001139">
    <property type="entry name" value="Glyco_hydro_30"/>
</dbReference>
<feature type="domain" description="Glycosyl hydrolase family 30 TIM-barrel" evidence="5">
    <location>
        <begin position="124"/>
        <end position="463"/>
    </location>
</feature>
<dbReference type="SUPFAM" id="SSF51445">
    <property type="entry name" value="(Trans)glycosidases"/>
    <property type="match status" value="1"/>
</dbReference>
<dbReference type="Proteomes" id="UP001165122">
    <property type="component" value="Unassembled WGS sequence"/>
</dbReference>
<name>A0A9W7CJH0_9STRA</name>
<comment type="caution">
    <text evidence="6">The sequence shown here is derived from an EMBL/GenBank/DDBJ whole genome shotgun (WGS) entry which is preliminary data.</text>
</comment>
<dbReference type="Gene3D" id="3.20.20.80">
    <property type="entry name" value="Glycosidases"/>
    <property type="match status" value="1"/>
</dbReference>
<dbReference type="PANTHER" id="PTHR11069:SF23">
    <property type="entry name" value="LYSOSOMAL ACID GLUCOSYLCERAMIDASE"/>
    <property type="match status" value="1"/>
</dbReference>
<evidence type="ECO:0000256" key="1">
    <source>
        <dbReference type="ARBA" id="ARBA00005382"/>
    </source>
</evidence>
<evidence type="ECO:0000313" key="6">
    <source>
        <dbReference type="EMBL" id="GMI07311.1"/>
    </source>
</evidence>
<dbReference type="PANTHER" id="PTHR11069">
    <property type="entry name" value="GLUCOSYLCERAMIDASE"/>
    <property type="match status" value="1"/>
</dbReference>
<feature type="region of interest" description="Disordered" evidence="4">
    <location>
        <begin position="1"/>
        <end position="23"/>
    </location>
</feature>
<dbReference type="GO" id="GO:0006680">
    <property type="term" value="P:glucosylceramide catabolic process"/>
    <property type="evidence" value="ECO:0007669"/>
    <property type="project" value="TreeGrafter"/>
</dbReference>